<feature type="region of interest" description="Disordered" evidence="1">
    <location>
        <begin position="155"/>
        <end position="178"/>
    </location>
</feature>
<dbReference type="PANTHER" id="PTHR38849">
    <property type="entry name" value="SMALL SECRETED PROTEIN"/>
    <property type="match status" value="1"/>
</dbReference>
<evidence type="ECO:0000313" key="4">
    <source>
        <dbReference type="Proteomes" id="UP001174997"/>
    </source>
</evidence>
<organism evidence="3 4">
    <name type="scientific">Cercophora samala</name>
    <dbReference type="NCBI Taxonomy" id="330535"/>
    <lineage>
        <taxon>Eukaryota</taxon>
        <taxon>Fungi</taxon>
        <taxon>Dikarya</taxon>
        <taxon>Ascomycota</taxon>
        <taxon>Pezizomycotina</taxon>
        <taxon>Sordariomycetes</taxon>
        <taxon>Sordariomycetidae</taxon>
        <taxon>Sordariales</taxon>
        <taxon>Lasiosphaeriaceae</taxon>
        <taxon>Cercophora</taxon>
    </lineage>
</organism>
<keyword evidence="2" id="KW-0732">Signal</keyword>
<evidence type="ECO:0000256" key="2">
    <source>
        <dbReference type="SAM" id="SignalP"/>
    </source>
</evidence>
<protein>
    <recommendedName>
        <fullName evidence="5">Small secreted protein</fullName>
    </recommendedName>
</protein>
<keyword evidence="4" id="KW-1185">Reference proteome</keyword>
<dbReference type="AlphaFoldDB" id="A0AA40D928"/>
<reference evidence="3" key="1">
    <citation type="submission" date="2023-06" db="EMBL/GenBank/DDBJ databases">
        <title>Genome-scale phylogeny and comparative genomics of the fungal order Sordariales.</title>
        <authorList>
            <consortium name="Lawrence Berkeley National Laboratory"/>
            <person name="Hensen N."/>
            <person name="Bonometti L."/>
            <person name="Westerberg I."/>
            <person name="Brannstrom I.O."/>
            <person name="Guillou S."/>
            <person name="Cros-Aarteil S."/>
            <person name="Calhoun S."/>
            <person name="Haridas S."/>
            <person name="Kuo A."/>
            <person name="Mondo S."/>
            <person name="Pangilinan J."/>
            <person name="Riley R."/>
            <person name="Labutti K."/>
            <person name="Andreopoulos B."/>
            <person name="Lipzen A."/>
            <person name="Chen C."/>
            <person name="Yanf M."/>
            <person name="Daum C."/>
            <person name="Ng V."/>
            <person name="Clum A."/>
            <person name="Steindorff A."/>
            <person name="Ohm R."/>
            <person name="Martin F."/>
            <person name="Silar P."/>
            <person name="Natvig D."/>
            <person name="Lalanne C."/>
            <person name="Gautier V."/>
            <person name="Ament-Velasquez S.L."/>
            <person name="Kruys A."/>
            <person name="Hutchinson M.I."/>
            <person name="Powell A.J."/>
            <person name="Barry K."/>
            <person name="Miller A.N."/>
            <person name="Grigoriev I.V."/>
            <person name="Debuchy R."/>
            <person name="Gladieux P."/>
            <person name="Thoren M.H."/>
            <person name="Johannesson H."/>
        </authorList>
    </citation>
    <scope>NUCLEOTIDE SEQUENCE</scope>
    <source>
        <strain evidence="3">CBS 307.81</strain>
    </source>
</reference>
<dbReference type="EMBL" id="JAULSY010000069">
    <property type="protein sequence ID" value="KAK0667585.1"/>
    <property type="molecule type" value="Genomic_DNA"/>
</dbReference>
<name>A0AA40D928_9PEZI</name>
<dbReference type="Proteomes" id="UP001174997">
    <property type="component" value="Unassembled WGS sequence"/>
</dbReference>
<evidence type="ECO:0008006" key="5">
    <source>
        <dbReference type="Google" id="ProtNLM"/>
    </source>
</evidence>
<feature type="chain" id="PRO_5041324464" description="Small secreted protein" evidence="2">
    <location>
        <begin position="18"/>
        <end position="178"/>
    </location>
</feature>
<accession>A0AA40D928</accession>
<gene>
    <name evidence="3" type="ORF">QBC41DRAFT_134690</name>
</gene>
<feature type="signal peptide" evidence="2">
    <location>
        <begin position="1"/>
        <end position="17"/>
    </location>
</feature>
<sequence length="178" mass="18706">MFFKTTFLFSLLATSLALPTGIASRNVEKRGILQVQNYSQFQVSGGVAGNALAEVNAKFPINLNNPGSVDAADLAILKAARQTAEAAETKAGGFNEAIKAAGGEKTTTGRALQNGKIKNKVLKLQLQVMIAQVEAAQGKDTAAKLADVTKKLNKNVETDQKNAGQLSTTVNFQGTSQP</sequence>
<proteinExistence type="predicted"/>
<evidence type="ECO:0000313" key="3">
    <source>
        <dbReference type="EMBL" id="KAK0667585.1"/>
    </source>
</evidence>
<evidence type="ECO:0000256" key="1">
    <source>
        <dbReference type="SAM" id="MobiDB-lite"/>
    </source>
</evidence>
<feature type="compositionally biased region" description="Polar residues" evidence="1">
    <location>
        <begin position="161"/>
        <end position="178"/>
    </location>
</feature>
<dbReference type="PANTHER" id="PTHR38849:SF1">
    <property type="entry name" value="SMALL SECRETED PROTEIN"/>
    <property type="match status" value="1"/>
</dbReference>
<comment type="caution">
    <text evidence="3">The sequence shown here is derived from an EMBL/GenBank/DDBJ whole genome shotgun (WGS) entry which is preliminary data.</text>
</comment>